<feature type="region of interest" description="Disordered" evidence="1">
    <location>
        <begin position="182"/>
        <end position="210"/>
    </location>
</feature>
<gene>
    <name evidence="2" type="ORF">VDBG_06965</name>
</gene>
<dbReference type="Proteomes" id="UP000008698">
    <property type="component" value="Unassembled WGS sequence"/>
</dbReference>
<evidence type="ECO:0000313" key="3">
    <source>
        <dbReference type="Proteomes" id="UP000008698"/>
    </source>
</evidence>
<organism evidence="3">
    <name type="scientific">Verticillium alfalfae (strain VaMs.102 / ATCC MYA-4576 / FGSC 10136)</name>
    <name type="common">Verticillium wilt of alfalfa</name>
    <name type="synonym">Verticillium albo-atrum</name>
    <dbReference type="NCBI Taxonomy" id="526221"/>
    <lineage>
        <taxon>Eukaryota</taxon>
        <taxon>Fungi</taxon>
        <taxon>Dikarya</taxon>
        <taxon>Ascomycota</taxon>
        <taxon>Pezizomycotina</taxon>
        <taxon>Sordariomycetes</taxon>
        <taxon>Hypocreomycetidae</taxon>
        <taxon>Glomerellales</taxon>
        <taxon>Plectosphaerellaceae</taxon>
        <taxon>Verticillium</taxon>
    </lineage>
</organism>
<dbReference type="AlphaFoldDB" id="C9SR53"/>
<feature type="compositionally biased region" description="Polar residues" evidence="1">
    <location>
        <begin position="314"/>
        <end position="323"/>
    </location>
</feature>
<dbReference type="KEGG" id="val:VDBG_06965"/>
<keyword evidence="3" id="KW-1185">Reference proteome</keyword>
<dbReference type="RefSeq" id="XP_003002394.1">
    <property type="nucleotide sequence ID" value="XM_003002348.1"/>
</dbReference>
<proteinExistence type="predicted"/>
<sequence length="323" mass="34263">MPAYRLALLPPPWPFPHLHFLGQDIMKIARKSTDADILSQRVFFSFSPCGYSSGRKSGARSLPGSSCVMIEAGGHEAGGSAYPVPRAQGRKPLHFAWLRLWLLAAHRLRGQAPARATVPRDSRILNLRQIALCFSSQYADPHRPHSQSVVPACAEEHMTIENDEDQDFKDAEPNTELLSIASSPQMNSFRPKLEPSPSPPPQIPPVAASHKQGDAVLINFLSNGKRPDIARAIAVHSDHSDAASGAEDDPSISSSPSTSSASCKSPPFNLAAVAATAASSSPSEPGAINLINLAAGALAFTTGNGPDPLRKSTTDSTPVESVS</sequence>
<feature type="compositionally biased region" description="Pro residues" evidence="1">
    <location>
        <begin position="194"/>
        <end position="204"/>
    </location>
</feature>
<dbReference type="EMBL" id="DS985222">
    <property type="protein sequence ID" value="EEY20855.1"/>
    <property type="molecule type" value="Genomic_DNA"/>
</dbReference>
<dbReference type="OrthoDB" id="6077919at2759"/>
<evidence type="ECO:0000313" key="2">
    <source>
        <dbReference type="EMBL" id="EEY20855.1"/>
    </source>
</evidence>
<name>C9SR53_VERA1</name>
<accession>C9SR53</accession>
<dbReference type="eggNOG" id="KOG1721">
    <property type="taxonomic scope" value="Eukaryota"/>
</dbReference>
<reference evidence="3" key="1">
    <citation type="journal article" date="2011" name="PLoS Pathog.">
        <title>Comparative genomics yields insights into niche adaptation of plant vascular wilt pathogens.</title>
        <authorList>
            <person name="Klosterman S.J."/>
            <person name="Subbarao K.V."/>
            <person name="Kang S."/>
            <person name="Veronese P."/>
            <person name="Gold S.E."/>
            <person name="Thomma B.P.H.J."/>
            <person name="Chen Z."/>
            <person name="Henrissat B."/>
            <person name="Lee Y.-H."/>
            <person name="Park J."/>
            <person name="Garcia-Pedrajas M.D."/>
            <person name="Barbara D.J."/>
            <person name="Anchieta A."/>
            <person name="de Jonge R."/>
            <person name="Santhanam P."/>
            <person name="Maruthachalam K."/>
            <person name="Atallah Z."/>
            <person name="Amyotte S.G."/>
            <person name="Paz Z."/>
            <person name="Inderbitzin P."/>
            <person name="Hayes R.J."/>
            <person name="Heiman D.I."/>
            <person name="Young S."/>
            <person name="Zeng Q."/>
            <person name="Engels R."/>
            <person name="Galagan J."/>
            <person name="Cuomo C.A."/>
            <person name="Dobinson K.F."/>
            <person name="Ma L.-J."/>
        </authorList>
    </citation>
    <scope>NUCLEOTIDE SEQUENCE [LARGE SCALE GENOMIC DNA]</scope>
    <source>
        <strain evidence="3">VaMs.102 / ATCC MYA-4576 / FGSC 10136</strain>
    </source>
</reference>
<feature type="compositionally biased region" description="Low complexity" evidence="1">
    <location>
        <begin position="251"/>
        <end position="264"/>
    </location>
</feature>
<evidence type="ECO:0000256" key="1">
    <source>
        <dbReference type="SAM" id="MobiDB-lite"/>
    </source>
</evidence>
<feature type="region of interest" description="Disordered" evidence="1">
    <location>
        <begin position="240"/>
        <end position="264"/>
    </location>
</feature>
<dbReference type="GeneID" id="9527388"/>
<protein>
    <submittedName>
        <fullName evidence="2">Predicted protein</fullName>
    </submittedName>
</protein>
<dbReference type="HOGENOM" id="CLU_861078_0_0_1"/>
<feature type="region of interest" description="Disordered" evidence="1">
    <location>
        <begin position="301"/>
        <end position="323"/>
    </location>
</feature>